<dbReference type="Proteomes" id="UP000744769">
    <property type="component" value="Unassembled WGS sequence"/>
</dbReference>
<feature type="transmembrane region" description="Helical" evidence="7">
    <location>
        <begin position="348"/>
        <end position="369"/>
    </location>
</feature>
<evidence type="ECO:0000259" key="8">
    <source>
        <dbReference type="PROSITE" id="PS50850"/>
    </source>
</evidence>
<proteinExistence type="predicted"/>
<feature type="transmembrane region" description="Helical" evidence="7">
    <location>
        <begin position="315"/>
        <end position="336"/>
    </location>
</feature>
<keyword evidence="5 7" id="KW-1133">Transmembrane helix</keyword>
<accession>A0A967B3Q9</accession>
<name>A0A967B3Q9_9MICO</name>
<dbReference type="PANTHER" id="PTHR23517">
    <property type="entry name" value="RESISTANCE PROTEIN MDTM, PUTATIVE-RELATED-RELATED"/>
    <property type="match status" value="1"/>
</dbReference>
<dbReference type="PANTHER" id="PTHR23517:SF2">
    <property type="entry name" value="MULTIDRUG RESISTANCE PROTEIN MDTH"/>
    <property type="match status" value="1"/>
</dbReference>
<keyword evidence="6 7" id="KW-0472">Membrane</keyword>
<dbReference type="RefSeq" id="WP_166197764.1">
    <property type="nucleotide sequence ID" value="NZ_JAAOIV010000011.1"/>
</dbReference>
<feature type="transmembrane region" description="Helical" evidence="7">
    <location>
        <begin position="375"/>
        <end position="394"/>
    </location>
</feature>
<dbReference type="EMBL" id="JAAOIV010000011">
    <property type="protein sequence ID" value="NHN56983.1"/>
    <property type="molecule type" value="Genomic_DNA"/>
</dbReference>
<feature type="transmembrane region" description="Helical" evidence="7">
    <location>
        <begin position="26"/>
        <end position="49"/>
    </location>
</feature>
<keyword evidence="2" id="KW-0813">Transport</keyword>
<dbReference type="InterPro" id="IPR020846">
    <property type="entry name" value="MFS_dom"/>
</dbReference>
<feature type="transmembrane region" description="Helical" evidence="7">
    <location>
        <begin position="151"/>
        <end position="169"/>
    </location>
</feature>
<gene>
    <name evidence="9" type="ORF">G9U51_14520</name>
</gene>
<dbReference type="AlphaFoldDB" id="A0A967B3Q9"/>
<dbReference type="GO" id="GO:0005886">
    <property type="term" value="C:plasma membrane"/>
    <property type="evidence" value="ECO:0007669"/>
    <property type="project" value="UniProtKB-SubCell"/>
</dbReference>
<dbReference type="SUPFAM" id="SSF103473">
    <property type="entry name" value="MFS general substrate transporter"/>
    <property type="match status" value="1"/>
</dbReference>
<dbReference type="InterPro" id="IPR011701">
    <property type="entry name" value="MFS"/>
</dbReference>
<feature type="transmembrane region" description="Helical" evidence="7">
    <location>
        <begin position="287"/>
        <end position="309"/>
    </location>
</feature>
<feature type="transmembrane region" description="Helical" evidence="7">
    <location>
        <begin position="255"/>
        <end position="275"/>
    </location>
</feature>
<dbReference type="InterPro" id="IPR050171">
    <property type="entry name" value="MFS_Transporters"/>
</dbReference>
<evidence type="ECO:0000313" key="10">
    <source>
        <dbReference type="Proteomes" id="UP000744769"/>
    </source>
</evidence>
<dbReference type="GO" id="GO:0022857">
    <property type="term" value="F:transmembrane transporter activity"/>
    <property type="evidence" value="ECO:0007669"/>
    <property type="project" value="InterPro"/>
</dbReference>
<evidence type="ECO:0000256" key="4">
    <source>
        <dbReference type="ARBA" id="ARBA00022692"/>
    </source>
</evidence>
<reference evidence="9" key="1">
    <citation type="submission" date="2020-03" db="EMBL/GenBank/DDBJ databases">
        <title>Draft sequencing of Calidifontibacter sp. DB0510.</title>
        <authorList>
            <person name="Kim D.-U."/>
        </authorList>
    </citation>
    <scope>NUCLEOTIDE SEQUENCE</scope>
    <source>
        <strain evidence="9">DB0510</strain>
    </source>
</reference>
<feature type="transmembrane region" description="Helical" evidence="7">
    <location>
        <begin position="175"/>
        <end position="195"/>
    </location>
</feature>
<organism evidence="9 10">
    <name type="scientific">Metallococcus carri</name>
    <dbReference type="NCBI Taxonomy" id="1656884"/>
    <lineage>
        <taxon>Bacteria</taxon>
        <taxon>Bacillati</taxon>
        <taxon>Actinomycetota</taxon>
        <taxon>Actinomycetes</taxon>
        <taxon>Micrococcales</taxon>
        <taxon>Dermacoccaceae</taxon>
        <taxon>Metallococcus</taxon>
    </lineage>
</organism>
<comment type="subcellular location">
    <subcellularLocation>
        <location evidence="1">Cell membrane</location>
        <topology evidence="1">Multi-pass membrane protein</topology>
    </subcellularLocation>
</comment>
<evidence type="ECO:0000313" key="9">
    <source>
        <dbReference type="EMBL" id="NHN56983.1"/>
    </source>
</evidence>
<keyword evidence="3" id="KW-1003">Cell membrane</keyword>
<dbReference type="PROSITE" id="PS50850">
    <property type="entry name" value="MFS"/>
    <property type="match status" value="1"/>
</dbReference>
<keyword evidence="10" id="KW-1185">Reference proteome</keyword>
<dbReference type="Gene3D" id="1.20.1250.20">
    <property type="entry name" value="MFS general substrate transporter like domains"/>
    <property type="match status" value="1"/>
</dbReference>
<feature type="transmembrane region" description="Helical" evidence="7">
    <location>
        <begin position="94"/>
        <end position="123"/>
    </location>
</feature>
<evidence type="ECO:0000256" key="1">
    <source>
        <dbReference type="ARBA" id="ARBA00004651"/>
    </source>
</evidence>
<dbReference type="InterPro" id="IPR005829">
    <property type="entry name" value="Sugar_transporter_CS"/>
</dbReference>
<comment type="caution">
    <text evidence="9">The sequence shown here is derived from an EMBL/GenBank/DDBJ whole genome shotgun (WGS) entry which is preliminary data.</text>
</comment>
<evidence type="ECO:0000256" key="7">
    <source>
        <dbReference type="SAM" id="Phobius"/>
    </source>
</evidence>
<dbReference type="InterPro" id="IPR036259">
    <property type="entry name" value="MFS_trans_sf"/>
</dbReference>
<evidence type="ECO:0000256" key="5">
    <source>
        <dbReference type="ARBA" id="ARBA00022989"/>
    </source>
</evidence>
<evidence type="ECO:0000256" key="2">
    <source>
        <dbReference type="ARBA" id="ARBA00022448"/>
    </source>
</evidence>
<evidence type="ECO:0000256" key="3">
    <source>
        <dbReference type="ARBA" id="ARBA00022475"/>
    </source>
</evidence>
<protein>
    <submittedName>
        <fullName evidence="9">MFS transporter</fullName>
    </submittedName>
</protein>
<keyword evidence="4 7" id="KW-0812">Transmembrane</keyword>
<sequence length="403" mass="41505">MTTCAPSLTGAPPDGGTWWGLPSGYWVLWTAVLVNRLATFMVPFLTLYLTTTRGLPVTTAGLIASLLGAGAMVSGLIGGWSADRIGRRSTLLAGYFLAAITLVALALATTLPALIIAAIAVGLSSDLARPASQALVADVVPAPLRARAYSLSFWAVNIGFSLATLSAGALSRYGFTTLLLIDASSAAIAGIWLWLKAPRIALPRPTGERGGYLSSLRTDRTLRLLVVAGIAYSTVYQQAYTTLPLTMSRQGLGPAAYGVIIAINGLVIIALQPFADRVLTLVRPIHAYAGGLLLLGLGFGATALAASGWSHALVVVSWSVGEVVCAAMTGALFAAIAPAHLRGRYMALSGWCFAIGMAAGPVLGTAVLAVAGAGWLWTGCAITMAAVAATTLLIKDPRIGQTD</sequence>
<feature type="domain" description="Major facilitator superfamily (MFS) profile" evidence="8">
    <location>
        <begin position="24"/>
        <end position="398"/>
    </location>
</feature>
<evidence type="ECO:0000256" key="6">
    <source>
        <dbReference type="ARBA" id="ARBA00023136"/>
    </source>
</evidence>
<dbReference type="PROSITE" id="PS00216">
    <property type="entry name" value="SUGAR_TRANSPORT_1"/>
    <property type="match status" value="1"/>
</dbReference>
<feature type="transmembrane region" description="Helical" evidence="7">
    <location>
        <begin position="222"/>
        <end position="243"/>
    </location>
</feature>
<feature type="transmembrane region" description="Helical" evidence="7">
    <location>
        <begin position="61"/>
        <end position="82"/>
    </location>
</feature>
<dbReference type="Pfam" id="PF07690">
    <property type="entry name" value="MFS_1"/>
    <property type="match status" value="1"/>
</dbReference>